<dbReference type="InterPro" id="IPR028098">
    <property type="entry name" value="Glyco_trans_4-like_N"/>
</dbReference>
<dbReference type="RefSeq" id="WP_345084019.1">
    <property type="nucleotide sequence ID" value="NZ_BAABFA010000019.1"/>
</dbReference>
<dbReference type="Pfam" id="PF13692">
    <property type="entry name" value="Glyco_trans_1_4"/>
    <property type="match status" value="1"/>
</dbReference>
<name>A0ABP8NK77_9BACT</name>
<organism evidence="2 3">
    <name type="scientific">Nemorincola caseinilytica</name>
    <dbReference type="NCBI Taxonomy" id="2054315"/>
    <lineage>
        <taxon>Bacteria</taxon>
        <taxon>Pseudomonadati</taxon>
        <taxon>Bacteroidota</taxon>
        <taxon>Chitinophagia</taxon>
        <taxon>Chitinophagales</taxon>
        <taxon>Chitinophagaceae</taxon>
        <taxon>Nemorincola</taxon>
    </lineage>
</organism>
<protein>
    <submittedName>
        <fullName evidence="2">Glycosyltransferase</fullName>
    </submittedName>
</protein>
<evidence type="ECO:0000259" key="1">
    <source>
        <dbReference type="Pfam" id="PF13439"/>
    </source>
</evidence>
<keyword evidence="3" id="KW-1185">Reference proteome</keyword>
<gene>
    <name evidence="2" type="ORF">GCM10023093_26570</name>
</gene>
<dbReference type="EMBL" id="BAABFA010000019">
    <property type="protein sequence ID" value="GAA4468621.1"/>
    <property type="molecule type" value="Genomic_DNA"/>
</dbReference>
<dbReference type="PANTHER" id="PTHR12526:SF600">
    <property type="entry name" value="GLYCOSYL TRANSFERASE GROUP 1"/>
    <property type="match status" value="1"/>
</dbReference>
<reference evidence="3" key="1">
    <citation type="journal article" date="2019" name="Int. J. Syst. Evol. Microbiol.">
        <title>The Global Catalogue of Microorganisms (GCM) 10K type strain sequencing project: providing services to taxonomists for standard genome sequencing and annotation.</title>
        <authorList>
            <consortium name="The Broad Institute Genomics Platform"/>
            <consortium name="The Broad Institute Genome Sequencing Center for Infectious Disease"/>
            <person name="Wu L."/>
            <person name="Ma J."/>
        </authorList>
    </citation>
    <scope>NUCLEOTIDE SEQUENCE [LARGE SCALE GENOMIC DNA]</scope>
    <source>
        <strain evidence="3">JCM 32105</strain>
    </source>
</reference>
<dbReference type="Proteomes" id="UP001500067">
    <property type="component" value="Unassembled WGS sequence"/>
</dbReference>
<dbReference type="SUPFAM" id="SSF53756">
    <property type="entry name" value="UDP-Glycosyltransferase/glycogen phosphorylase"/>
    <property type="match status" value="1"/>
</dbReference>
<evidence type="ECO:0000313" key="2">
    <source>
        <dbReference type="EMBL" id="GAA4468621.1"/>
    </source>
</evidence>
<dbReference type="PANTHER" id="PTHR12526">
    <property type="entry name" value="GLYCOSYLTRANSFERASE"/>
    <property type="match status" value="1"/>
</dbReference>
<sequence length="395" mass="45212">MKILFLANRVPYPPYRGDKLKIYNLAKRLCSRHELHLLTFAQTEDDLSYTAELEKLFKKVHIIYLPKWRSILNCVSGLWSDVPLQLLYFHSAELQQKLNEMISEHRYDAVHVQHLRMSPYLAARKDIPRILDLPDAFSLYWERRKNVKRSLAVTLFENMEQKRVLKYEKVLKDYDMSLVCSAEDLEYLEHHHHTGNLRLLPNGVDMTTFSPRHHDYAQNDTLLFTGNMDYEPNVDAVIYFTHSVLPLIRRKHPHVKLIIAGQRPVPKVQELANDHVQVTGFVKDLADTYNAASVVVAPLRFGAGTQNKVLEAMAMGIPVVCSNIGFAGLGIKSGEGAIMQTDTAAFADTVIQLLSSEEMRRKTGQAGAEVIRTRFDWDIIAGTLERYLQEVAARK</sequence>
<dbReference type="Gene3D" id="3.40.50.2000">
    <property type="entry name" value="Glycogen Phosphorylase B"/>
    <property type="match status" value="2"/>
</dbReference>
<accession>A0ABP8NK77</accession>
<evidence type="ECO:0000313" key="3">
    <source>
        <dbReference type="Proteomes" id="UP001500067"/>
    </source>
</evidence>
<proteinExistence type="predicted"/>
<comment type="caution">
    <text evidence="2">The sequence shown here is derived from an EMBL/GenBank/DDBJ whole genome shotgun (WGS) entry which is preliminary data.</text>
</comment>
<dbReference type="CDD" id="cd03801">
    <property type="entry name" value="GT4_PimA-like"/>
    <property type="match status" value="1"/>
</dbReference>
<feature type="domain" description="Glycosyltransferase subfamily 4-like N-terminal" evidence="1">
    <location>
        <begin position="22"/>
        <end position="206"/>
    </location>
</feature>
<dbReference type="Pfam" id="PF13439">
    <property type="entry name" value="Glyco_transf_4"/>
    <property type="match status" value="1"/>
</dbReference>